<keyword evidence="2" id="KW-1185">Reference proteome</keyword>
<accession>A0AAV7VLF6</accession>
<comment type="caution">
    <text evidence="1">The sequence shown here is derived from an EMBL/GenBank/DDBJ whole genome shotgun (WGS) entry which is preliminary data.</text>
</comment>
<proteinExistence type="predicted"/>
<dbReference type="AlphaFoldDB" id="A0AAV7VLF6"/>
<evidence type="ECO:0000313" key="2">
    <source>
        <dbReference type="Proteomes" id="UP001066276"/>
    </source>
</evidence>
<sequence length="398" mass="40574">MSPAASDGCPLGMIAFSAVVALSEHVAGLVAVVAAVCVAEVLAVVHVSAPVEGHNRTSPAASDGCPMGIMLGTVGEAAGMQVAVLVAVSTVAQVRVVVDRRGDSGPSAGASVPCPNLLFCLGPFPTFEVAAGALPLSPFGLEEPLLAARCGLSLRHVGTFFTLAGGGLACSLASLGGTLAALMGGARNVTGLAKTTVLEDLVAEVLGWDLDSLALWVGRGGVGKRSMLARKSFLDTLGREDGGDLRVEEELVIVGGVRLLNLGEGAWAGGCYEVDGCWVGVCRCLGSLGGGLTGRGHRGCVNGSGVVSARERCVVMGMLVMEVVDEDVVHAGVSGDETGREEKDVEEGDTVEAVDFGVSAWGWCLCECLWDVWCLCLLCPLLCVDECTCWSDGVLGIG</sequence>
<reference evidence="1" key="1">
    <citation type="journal article" date="2022" name="bioRxiv">
        <title>Sequencing and chromosome-scale assembly of the giantPleurodeles waltlgenome.</title>
        <authorList>
            <person name="Brown T."/>
            <person name="Elewa A."/>
            <person name="Iarovenko S."/>
            <person name="Subramanian E."/>
            <person name="Araus A.J."/>
            <person name="Petzold A."/>
            <person name="Susuki M."/>
            <person name="Suzuki K.-i.T."/>
            <person name="Hayashi T."/>
            <person name="Toyoda A."/>
            <person name="Oliveira C."/>
            <person name="Osipova E."/>
            <person name="Leigh N.D."/>
            <person name="Simon A."/>
            <person name="Yun M.H."/>
        </authorList>
    </citation>
    <scope>NUCLEOTIDE SEQUENCE</scope>
    <source>
        <strain evidence="1">20211129_DDA</strain>
        <tissue evidence="1">Liver</tissue>
    </source>
</reference>
<evidence type="ECO:0000313" key="1">
    <source>
        <dbReference type="EMBL" id="KAJ1200859.1"/>
    </source>
</evidence>
<protein>
    <submittedName>
        <fullName evidence="1">Uncharacterized protein</fullName>
    </submittedName>
</protein>
<dbReference type="EMBL" id="JANPWB010000003">
    <property type="protein sequence ID" value="KAJ1200859.1"/>
    <property type="molecule type" value="Genomic_DNA"/>
</dbReference>
<name>A0AAV7VLF6_PLEWA</name>
<organism evidence="1 2">
    <name type="scientific">Pleurodeles waltl</name>
    <name type="common">Iberian ribbed newt</name>
    <dbReference type="NCBI Taxonomy" id="8319"/>
    <lineage>
        <taxon>Eukaryota</taxon>
        <taxon>Metazoa</taxon>
        <taxon>Chordata</taxon>
        <taxon>Craniata</taxon>
        <taxon>Vertebrata</taxon>
        <taxon>Euteleostomi</taxon>
        <taxon>Amphibia</taxon>
        <taxon>Batrachia</taxon>
        <taxon>Caudata</taxon>
        <taxon>Salamandroidea</taxon>
        <taxon>Salamandridae</taxon>
        <taxon>Pleurodelinae</taxon>
        <taxon>Pleurodeles</taxon>
    </lineage>
</organism>
<dbReference type="Proteomes" id="UP001066276">
    <property type="component" value="Chromosome 2_1"/>
</dbReference>
<gene>
    <name evidence="1" type="ORF">NDU88_004680</name>
</gene>